<feature type="compositionally biased region" description="Basic and acidic residues" evidence="1">
    <location>
        <begin position="1"/>
        <end position="20"/>
    </location>
</feature>
<dbReference type="KEGG" id="msg:MSMEI_1174"/>
<reference evidence="2 3" key="2">
    <citation type="journal article" date="2009" name="Genome Res.">
        <title>Ortho-proteogenomics: multiple proteomes investigation through orthology and a new MS-based protocol.</title>
        <authorList>
            <person name="Gallien S."/>
            <person name="Perrodou E."/>
            <person name="Carapito C."/>
            <person name="Deshayes C."/>
            <person name="Reyrat J.M."/>
            <person name="Van Dorsselaer A."/>
            <person name="Poch O."/>
            <person name="Schaeffer C."/>
            <person name="Lecompte O."/>
        </authorList>
    </citation>
    <scope>NUCLEOTIDE SEQUENCE [LARGE SCALE GENOMIC DNA]</scope>
    <source>
        <strain evidence="3">ATCC 700084 / mc(2)155</strain>
    </source>
</reference>
<sequence>MVRGGERVSDCGTRTPDRTAEAAMTDTPSTDAPPQPRFDHLLRMTDNRGTFEHAFLDEPRTENGYCTDDMARVLVVASRQPQASGPVHRLGGVAVRFLNEAQALTGPCRNRMDKTGSWTDEPALEDPWGRCVWGLGTAAAHSDVNVVRTLALLQFERAAQCRSIWPRAMAFAAIGAAELLAVKPDNAAARALITDYIAGLSPPAADRSWPWPEPRLTYANAVLAEAIIAAGIVLEDSGLWTRGLELLRWLVERETGNGHLSVTPVDGWAAGETRPGFDQQPIEVATLADACARAATVDADSVWPDTVRAAAAWFEGANDLGEPMWDPQTGAGFDGLHADRVNRNQGAESTLAVISTFQQVQRFSHTAS</sequence>
<evidence type="ECO:0000256" key="1">
    <source>
        <dbReference type="SAM" id="MobiDB-lite"/>
    </source>
</evidence>
<evidence type="ECO:0008006" key="4">
    <source>
        <dbReference type="Google" id="ProtNLM"/>
    </source>
</evidence>
<evidence type="ECO:0000313" key="3">
    <source>
        <dbReference type="Proteomes" id="UP000006158"/>
    </source>
</evidence>
<name>I7F7U6_MYCS2</name>
<dbReference type="SUPFAM" id="SSF48208">
    <property type="entry name" value="Six-hairpin glycosidases"/>
    <property type="match status" value="1"/>
</dbReference>
<proteinExistence type="predicted"/>
<accession>I7F7U6</accession>
<feature type="region of interest" description="Disordered" evidence="1">
    <location>
        <begin position="1"/>
        <end position="37"/>
    </location>
</feature>
<dbReference type="Proteomes" id="UP000006158">
    <property type="component" value="Chromosome"/>
</dbReference>
<evidence type="ECO:0000313" key="2">
    <source>
        <dbReference type="EMBL" id="AFP37650.1"/>
    </source>
</evidence>
<reference evidence="2 3" key="1">
    <citation type="journal article" date="2007" name="Genome Biol.">
        <title>Interrupted coding sequences in Mycobacterium smegmatis: authentic mutations or sequencing errors?</title>
        <authorList>
            <person name="Deshayes C."/>
            <person name="Perrodou E."/>
            <person name="Gallien S."/>
            <person name="Euphrasie D."/>
            <person name="Schaeffer C."/>
            <person name="Van-Dorsselaer A."/>
            <person name="Poch O."/>
            <person name="Lecompte O."/>
            <person name="Reyrat J.M."/>
        </authorList>
    </citation>
    <scope>NUCLEOTIDE SEQUENCE [LARGE SCALE GENOMIC DNA]</scope>
    <source>
        <strain evidence="3">ATCC 700084 / mc(2)155</strain>
    </source>
</reference>
<dbReference type="EMBL" id="CP001663">
    <property type="protein sequence ID" value="AFP37650.1"/>
    <property type="molecule type" value="Genomic_DNA"/>
</dbReference>
<dbReference type="GO" id="GO:0005975">
    <property type="term" value="P:carbohydrate metabolic process"/>
    <property type="evidence" value="ECO:0007669"/>
    <property type="project" value="InterPro"/>
</dbReference>
<organism evidence="2 3">
    <name type="scientific">Mycolicibacterium smegmatis (strain ATCC 700084 / mc(2)155)</name>
    <name type="common">Mycobacterium smegmatis</name>
    <dbReference type="NCBI Taxonomy" id="246196"/>
    <lineage>
        <taxon>Bacteria</taxon>
        <taxon>Bacillati</taxon>
        <taxon>Actinomycetota</taxon>
        <taxon>Actinomycetes</taxon>
        <taxon>Mycobacteriales</taxon>
        <taxon>Mycobacteriaceae</taxon>
        <taxon>Mycolicibacterium</taxon>
    </lineage>
</organism>
<dbReference type="PATRIC" id="fig|246196.56.peg.1212"/>
<dbReference type="InterPro" id="IPR008928">
    <property type="entry name" value="6-hairpin_glycosidase_sf"/>
</dbReference>
<dbReference type="AlphaFoldDB" id="I7F7U6"/>
<gene>
    <name evidence="2" type="ordered locus">MSMEI_1174</name>
</gene>
<protein>
    <recommendedName>
        <fullName evidence="4">Glycosyltransferase, group I</fullName>
    </recommendedName>
</protein>